<dbReference type="RefSeq" id="WP_311020315.1">
    <property type="nucleotide sequence ID" value="NZ_JAUHGG010000003.1"/>
</dbReference>
<gene>
    <name evidence="1" type="ORF">QX249_12220</name>
</gene>
<evidence type="ECO:0000313" key="1">
    <source>
        <dbReference type="EMBL" id="MDS1821428.1"/>
    </source>
</evidence>
<proteinExistence type="predicted"/>
<reference evidence="1" key="1">
    <citation type="submission" date="2023-06" db="EMBL/GenBank/DDBJ databases">
        <title>Genomic Diversity of Vibrio spp. and Metagenomic Analysis of Pathogens in Florida Gulf Coastal Waters Following Hurricane Ian.</title>
        <authorList>
            <person name="Brumfield K.D."/>
        </authorList>
    </citation>
    <scope>NUCLEOTIDE SEQUENCE</scope>
    <source>
        <strain evidence="1">WBS2B-138</strain>
    </source>
</reference>
<name>A0AAW8Q4N0_VIBPH</name>
<accession>A0AAW8Q4N0</accession>
<organism evidence="1 2">
    <name type="scientific">Vibrio parahaemolyticus</name>
    <dbReference type="NCBI Taxonomy" id="670"/>
    <lineage>
        <taxon>Bacteria</taxon>
        <taxon>Pseudomonadati</taxon>
        <taxon>Pseudomonadota</taxon>
        <taxon>Gammaproteobacteria</taxon>
        <taxon>Vibrionales</taxon>
        <taxon>Vibrionaceae</taxon>
        <taxon>Vibrio</taxon>
    </lineage>
</organism>
<protein>
    <submittedName>
        <fullName evidence="1">Uncharacterized protein</fullName>
    </submittedName>
</protein>
<sequence length="303" mass="34166">MNTAQHTTNIDKIILGLQAVSNLPSEFSFFKTDSIPVMQCTEHKIEEVISYTHAALKGSASSNLLSEINDSLQSSATRIGLEDSVSAAYDIEEGDYLSIMVGGDKHRMNAFCEFKITLGWNGNSFTPQVTMELQSKEHSFDLYSTTELTKALSLLDRFKAEHYFSLREFSLKLKDEAAQEEAANEAKLAQTHIQVTREDLIKITEEIKAFTKEIDEGLGAHKMCRIHFLTPVGAYYYPTSYVCAYNPDSEEVEVYVTSHAHTGQVELDHIEKAVVGWYVSRNNYDGETVTLDEHNYLESVYNK</sequence>
<evidence type="ECO:0000313" key="2">
    <source>
        <dbReference type="Proteomes" id="UP001253193"/>
    </source>
</evidence>
<dbReference type="Proteomes" id="UP001253193">
    <property type="component" value="Unassembled WGS sequence"/>
</dbReference>
<comment type="caution">
    <text evidence="1">The sequence shown here is derived from an EMBL/GenBank/DDBJ whole genome shotgun (WGS) entry which is preliminary data.</text>
</comment>
<dbReference type="AlphaFoldDB" id="A0AAW8Q4N0"/>
<dbReference type="EMBL" id="JAUHGG010000003">
    <property type="protein sequence ID" value="MDS1821428.1"/>
    <property type="molecule type" value="Genomic_DNA"/>
</dbReference>